<evidence type="ECO:0000313" key="4">
    <source>
        <dbReference type="Proteomes" id="UP000000763"/>
    </source>
</evidence>
<protein>
    <submittedName>
        <fullName evidence="3">Uncharacterized protein</fullName>
    </submittedName>
</protein>
<evidence type="ECO:0000313" key="3">
    <source>
        <dbReference type="EMBL" id="BAD62280.1"/>
    </source>
</evidence>
<name>Q5Z4Q2_ORYSJ</name>
<gene>
    <name evidence="3" type="ORF">B1156C07.41</name>
    <name evidence="2" type="ORF">P0468A12.11</name>
</gene>
<dbReference type="EMBL" id="AP005968">
    <property type="protein sequence ID" value="BAD62280.1"/>
    <property type="molecule type" value="Genomic_DNA"/>
</dbReference>
<feature type="region of interest" description="Disordered" evidence="1">
    <location>
        <begin position="61"/>
        <end position="133"/>
    </location>
</feature>
<reference evidence="3" key="2">
    <citation type="submission" date="2002-11" db="EMBL/GenBank/DDBJ databases">
        <title>Oryza sativa nipponbare(GA3) genomic DNA, chromosome 6, BAC clone:B1156C07.</title>
        <authorList>
            <person name="Sasaki T."/>
            <person name="Matsumoto T."/>
            <person name="Katayose Y."/>
        </authorList>
    </citation>
    <scope>NUCLEOTIDE SEQUENCE</scope>
</reference>
<evidence type="ECO:0000313" key="2">
    <source>
        <dbReference type="EMBL" id="BAD61559.1"/>
    </source>
</evidence>
<dbReference type="EMBL" id="AP003507">
    <property type="protein sequence ID" value="BAD61559.1"/>
    <property type="molecule type" value="Genomic_DNA"/>
</dbReference>
<reference evidence="4" key="4">
    <citation type="journal article" date="2008" name="Nucleic Acids Res.">
        <title>The rice annotation project database (RAP-DB): 2008 update.</title>
        <authorList>
            <consortium name="The rice annotation project (RAP)"/>
        </authorList>
    </citation>
    <scope>GENOME REANNOTATION</scope>
    <source>
        <strain evidence="4">cv. Nipponbare</strain>
    </source>
</reference>
<dbReference type="Proteomes" id="UP000000763">
    <property type="component" value="Chromosome 6"/>
</dbReference>
<accession>Q5Z4Q2</accession>
<proteinExistence type="predicted"/>
<feature type="compositionally biased region" description="Polar residues" evidence="1">
    <location>
        <begin position="94"/>
        <end position="106"/>
    </location>
</feature>
<evidence type="ECO:0000256" key="1">
    <source>
        <dbReference type="SAM" id="MobiDB-lite"/>
    </source>
</evidence>
<reference evidence="2" key="1">
    <citation type="submission" date="2001-04" db="EMBL/GenBank/DDBJ databases">
        <title>Oryza sativa nipponbare(GA3) genomic DNA, chromosome 6, PAC clone:P0468A12.</title>
        <authorList>
            <person name="Sasaki T."/>
            <person name="Matsumoto T."/>
            <person name="Yamamoto K."/>
        </authorList>
    </citation>
    <scope>NUCLEOTIDE SEQUENCE</scope>
</reference>
<sequence length="144" mass="15183">MGPGYAKYGGVTIPSSHAALQPGPPPTPQTTRRQRGGLGVPRHPPQALVLPRPEALIQLPRGEGNEWGGDLGRTAINAWRPNRPSPHLMRRDQTMTGLSPVTSDRTGGSAPTFYPVHGGVGAEGMTRVSPVSGGGRRWALLEDG</sequence>
<organism evidence="3 4">
    <name type="scientific">Oryza sativa subsp. japonica</name>
    <name type="common">Rice</name>
    <dbReference type="NCBI Taxonomy" id="39947"/>
    <lineage>
        <taxon>Eukaryota</taxon>
        <taxon>Viridiplantae</taxon>
        <taxon>Streptophyta</taxon>
        <taxon>Embryophyta</taxon>
        <taxon>Tracheophyta</taxon>
        <taxon>Spermatophyta</taxon>
        <taxon>Magnoliopsida</taxon>
        <taxon>Liliopsida</taxon>
        <taxon>Poales</taxon>
        <taxon>Poaceae</taxon>
        <taxon>BOP clade</taxon>
        <taxon>Oryzoideae</taxon>
        <taxon>Oryzeae</taxon>
        <taxon>Oryzinae</taxon>
        <taxon>Oryza</taxon>
        <taxon>Oryza sativa</taxon>
    </lineage>
</organism>
<feature type="region of interest" description="Disordered" evidence="1">
    <location>
        <begin position="1"/>
        <end position="46"/>
    </location>
</feature>
<dbReference type="AlphaFoldDB" id="Q5Z4Q2"/>
<reference evidence="4" key="3">
    <citation type="journal article" date="2005" name="Nature">
        <title>The map-based sequence of the rice genome.</title>
        <authorList>
            <consortium name="International rice genome sequencing project (IRGSP)"/>
            <person name="Matsumoto T."/>
            <person name="Wu J."/>
            <person name="Kanamori H."/>
            <person name="Katayose Y."/>
            <person name="Fujisawa M."/>
            <person name="Namiki N."/>
            <person name="Mizuno H."/>
            <person name="Yamamoto K."/>
            <person name="Antonio B.A."/>
            <person name="Baba T."/>
            <person name="Sakata K."/>
            <person name="Nagamura Y."/>
            <person name="Aoki H."/>
            <person name="Arikawa K."/>
            <person name="Arita K."/>
            <person name="Bito T."/>
            <person name="Chiden Y."/>
            <person name="Fujitsuka N."/>
            <person name="Fukunaka R."/>
            <person name="Hamada M."/>
            <person name="Harada C."/>
            <person name="Hayashi A."/>
            <person name="Hijishita S."/>
            <person name="Honda M."/>
            <person name="Hosokawa S."/>
            <person name="Ichikawa Y."/>
            <person name="Idonuma A."/>
            <person name="Iijima M."/>
            <person name="Ikeda M."/>
            <person name="Ikeno M."/>
            <person name="Ito K."/>
            <person name="Ito S."/>
            <person name="Ito T."/>
            <person name="Ito Y."/>
            <person name="Ito Y."/>
            <person name="Iwabuchi A."/>
            <person name="Kamiya K."/>
            <person name="Karasawa W."/>
            <person name="Kurita K."/>
            <person name="Katagiri S."/>
            <person name="Kikuta A."/>
            <person name="Kobayashi H."/>
            <person name="Kobayashi N."/>
            <person name="Machita K."/>
            <person name="Maehara T."/>
            <person name="Masukawa M."/>
            <person name="Mizubayashi T."/>
            <person name="Mukai Y."/>
            <person name="Nagasaki H."/>
            <person name="Nagata Y."/>
            <person name="Naito S."/>
            <person name="Nakashima M."/>
            <person name="Nakama Y."/>
            <person name="Nakamichi Y."/>
            <person name="Nakamura M."/>
            <person name="Meguro A."/>
            <person name="Negishi M."/>
            <person name="Ohta I."/>
            <person name="Ohta T."/>
            <person name="Okamoto M."/>
            <person name="Ono N."/>
            <person name="Saji S."/>
            <person name="Sakaguchi M."/>
            <person name="Sakai K."/>
            <person name="Shibata M."/>
            <person name="Shimokawa T."/>
            <person name="Song J."/>
            <person name="Takazaki Y."/>
            <person name="Terasawa K."/>
            <person name="Tsugane M."/>
            <person name="Tsuji K."/>
            <person name="Ueda S."/>
            <person name="Waki K."/>
            <person name="Yamagata H."/>
            <person name="Yamamoto M."/>
            <person name="Yamamoto S."/>
            <person name="Yamane H."/>
            <person name="Yoshiki S."/>
            <person name="Yoshihara R."/>
            <person name="Yukawa K."/>
            <person name="Zhong H."/>
            <person name="Yano M."/>
            <person name="Yuan Q."/>
            <person name="Ouyang S."/>
            <person name="Liu J."/>
            <person name="Jones K.M."/>
            <person name="Gansberger K."/>
            <person name="Moffat K."/>
            <person name="Hill J."/>
            <person name="Bera J."/>
            <person name="Fadrosh D."/>
            <person name="Jin S."/>
            <person name="Johri S."/>
            <person name="Kim M."/>
            <person name="Overton L."/>
            <person name="Reardon M."/>
            <person name="Tsitrin T."/>
            <person name="Vuong H."/>
            <person name="Weaver B."/>
            <person name="Ciecko A."/>
            <person name="Tallon L."/>
            <person name="Jackson J."/>
            <person name="Pai G."/>
            <person name="Aken S.V."/>
            <person name="Utterback T."/>
            <person name="Reidmuller S."/>
            <person name="Feldblyum T."/>
            <person name="Hsiao J."/>
            <person name="Zismann V."/>
            <person name="Iobst S."/>
            <person name="de Vazeille A.R."/>
            <person name="Buell C.R."/>
            <person name="Ying K."/>
            <person name="Li Y."/>
            <person name="Lu T."/>
            <person name="Huang Y."/>
            <person name="Zhao Q."/>
            <person name="Feng Q."/>
            <person name="Zhang L."/>
            <person name="Zhu J."/>
            <person name="Weng Q."/>
            <person name="Mu J."/>
            <person name="Lu Y."/>
            <person name="Fan D."/>
            <person name="Liu Y."/>
            <person name="Guan J."/>
            <person name="Zhang Y."/>
            <person name="Yu S."/>
            <person name="Liu X."/>
            <person name="Zhang Y."/>
            <person name="Hong G."/>
            <person name="Han B."/>
            <person name="Choisne N."/>
            <person name="Demange N."/>
            <person name="Orjeda G."/>
            <person name="Samain S."/>
            <person name="Cattolico L."/>
            <person name="Pelletier E."/>
            <person name="Couloux A."/>
            <person name="Segurens B."/>
            <person name="Wincker P."/>
            <person name="D'Hont A."/>
            <person name="Scarpelli C."/>
            <person name="Weissenbach J."/>
            <person name="Salanoubat M."/>
            <person name="Quetier F."/>
            <person name="Yu Y."/>
            <person name="Kim H.R."/>
            <person name="Rambo T."/>
            <person name="Currie J."/>
            <person name="Collura K."/>
            <person name="Luo M."/>
            <person name="Yang T."/>
            <person name="Ammiraju J.S.S."/>
            <person name="Engler F."/>
            <person name="Soderlund C."/>
            <person name="Wing R.A."/>
            <person name="Palmer L.E."/>
            <person name="de la Bastide M."/>
            <person name="Spiegel L."/>
            <person name="Nascimento L."/>
            <person name="Zutavern T."/>
            <person name="O'Shaughnessy A."/>
            <person name="Dike S."/>
            <person name="Dedhia N."/>
            <person name="Preston R."/>
            <person name="Balija V."/>
            <person name="McCombie W.R."/>
            <person name="Chow T."/>
            <person name="Chen H."/>
            <person name="Chung M."/>
            <person name="Chen C."/>
            <person name="Shaw J."/>
            <person name="Wu H."/>
            <person name="Hsiao K."/>
            <person name="Chao Y."/>
            <person name="Chu M."/>
            <person name="Cheng C."/>
            <person name="Hour A."/>
            <person name="Lee P."/>
            <person name="Lin S."/>
            <person name="Lin Y."/>
            <person name="Liou J."/>
            <person name="Liu S."/>
            <person name="Hsing Y."/>
            <person name="Raghuvanshi S."/>
            <person name="Mohanty A."/>
            <person name="Bharti A.K."/>
            <person name="Gaur A."/>
            <person name="Gupta V."/>
            <person name="Kumar D."/>
            <person name="Ravi V."/>
            <person name="Vij S."/>
            <person name="Kapur A."/>
            <person name="Khurana P."/>
            <person name="Khurana P."/>
            <person name="Khurana J.P."/>
            <person name="Tyagi A.K."/>
            <person name="Gaikwad K."/>
            <person name="Singh A."/>
            <person name="Dalal V."/>
            <person name="Srivastava S."/>
            <person name="Dixit A."/>
            <person name="Pal A.K."/>
            <person name="Ghazi I.A."/>
            <person name="Yadav M."/>
            <person name="Pandit A."/>
            <person name="Bhargava A."/>
            <person name="Sureshbabu K."/>
            <person name="Batra K."/>
            <person name="Sharma T.R."/>
            <person name="Mohapatra T."/>
            <person name="Singh N.K."/>
            <person name="Messing J."/>
            <person name="Nelson A.B."/>
            <person name="Fuks G."/>
            <person name="Kavchok S."/>
            <person name="Keizer G."/>
            <person name="Linton E."/>
            <person name="Llaca V."/>
            <person name="Song R."/>
            <person name="Tanyolac B."/>
            <person name="Young S."/>
            <person name="Ho-Il K."/>
            <person name="Hahn J.H."/>
            <person name="Sangsakoo G."/>
            <person name="Vanavichit A."/>
            <person name="de Mattos Luiz.A.T."/>
            <person name="Zimmer P.D."/>
            <person name="Malone G."/>
            <person name="Dellagostin O."/>
            <person name="de Oliveira A.C."/>
            <person name="Bevan M."/>
            <person name="Bancroft I."/>
            <person name="Minx P."/>
            <person name="Cordum H."/>
            <person name="Wilson R."/>
            <person name="Cheng Z."/>
            <person name="Jin W."/>
            <person name="Jiang J."/>
            <person name="Leong S.A."/>
            <person name="Iwama H."/>
            <person name="Gojobori T."/>
            <person name="Itoh T."/>
            <person name="Niimura Y."/>
            <person name="Fujii Y."/>
            <person name="Habara T."/>
            <person name="Sakai H."/>
            <person name="Sato Y."/>
            <person name="Wilson G."/>
            <person name="Kumar K."/>
            <person name="McCouch S."/>
            <person name="Juretic N."/>
            <person name="Hoen D."/>
            <person name="Wright S."/>
            <person name="Bruskiewich R."/>
            <person name="Bureau T."/>
            <person name="Miyao A."/>
            <person name="Hirochika H."/>
            <person name="Nishikawa T."/>
            <person name="Kadowaki K."/>
            <person name="Sugiura M."/>
            <person name="Burr B."/>
            <person name="Sasaki T."/>
        </authorList>
    </citation>
    <scope>NUCLEOTIDE SEQUENCE [LARGE SCALE GENOMIC DNA]</scope>
    <source>
        <strain evidence="4">cv. Nipponbare</strain>
    </source>
</reference>